<dbReference type="Gene3D" id="1.25.10.10">
    <property type="entry name" value="Leucine-rich Repeat Variant"/>
    <property type="match status" value="1"/>
</dbReference>
<dbReference type="InterPro" id="IPR011989">
    <property type="entry name" value="ARM-like"/>
</dbReference>
<comment type="similarity">
    <text evidence="1">Belongs to the IFRD family.</text>
</comment>
<dbReference type="InterPro" id="IPR006921">
    <property type="entry name" value="Interferon-rel_develop_reg_C"/>
</dbReference>
<evidence type="ECO:0000256" key="1">
    <source>
        <dbReference type="ARBA" id="ARBA00008828"/>
    </source>
</evidence>
<gene>
    <name evidence="6" type="primary">IFRD1</name>
    <name evidence="6" type="ORF">Tcan_07929</name>
</gene>
<evidence type="ECO:0000313" key="7">
    <source>
        <dbReference type="Proteomes" id="UP000031036"/>
    </source>
</evidence>
<dbReference type="Proteomes" id="UP000031036">
    <property type="component" value="Unassembled WGS sequence"/>
</dbReference>
<organism evidence="6 7">
    <name type="scientific">Toxocara canis</name>
    <name type="common">Canine roundworm</name>
    <dbReference type="NCBI Taxonomy" id="6265"/>
    <lineage>
        <taxon>Eukaryota</taxon>
        <taxon>Metazoa</taxon>
        <taxon>Ecdysozoa</taxon>
        <taxon>Nematoda</taxon>
        <taxon>Chromadorea</taxon>
        <taxon>Rhabditida</taxon>
        <taxon>Spirurina</taxon>
        <taxon>Ascaridomorpha</taxon>
        <taxon>Ascaridoidea</taxon>
        <taxon>Toxocaridae</taxon>
        <taxon>Toxocara</taxon>
    </lineage>
</organism>
<dbReference type="Pfam" id="PF04836">
    <property type="entry name" value="IFRD_C"/>
    <property type="match status" value="1"/>
</dbReference>
<evidence type="ECO:0000256" key="3">
    <source>
        <dbReference type="SAM" id="SignalP"/>
    </source>
</evidence>
<feature type="domain" description="Interferon-related developmental regulator C-terminal" evidence="4">
    <location>
        <begin position="406"/>
        <end position="454"/>
    </location>
</feature>
<feature type="chain" id="PRO_5005422977" evidence="3">
    <location>
        <begin position="21"/>
        <end position="455"/>
    </location>
</feature>
<dbReference type="InterPro" id="IPR016024">
    <property type="entry name" value="ARM-type_fold"/>
</dbReference>
<feature type="region of interest" description="Disordered" evidence="2">
    <location>
        <begin position="33"/>
        <end position="63"/>
    </location>
</feature>
<dbReference type="EMBL" id="JPKZ01001336">
    <property type="protein sequence ID" value="KHN82586.1"/>
    <property type="molecule type" value="Genomic_DNA"/>
</dbReference>
<protein>
    <submittedName>
        <fullName evidence="6">Interferon-related developmental regulator 1</fullName>
    </submittedName>
</protein>
<dbReference type="InterPro" id="IPR039777">
    <property type="entry name" value="IFRD"/>
</dbReference>
<comment type="caution">
    <text evidence="6">The sequence shown here is derived from an EMBL/GenBank/DDBJ whole genome shotgun (WGS) entry which is preliminary data.</text>
</comment>
<dbReference type="OMA" id="QCFEAIF"/>
<feature type="domain" description="Interferon-related developmental regulator N-terminal" evidence="5">
    <location>
        <begin position="90"/>
        <end position="358"/>
    </location>
</feature>
<proteinExistence type="inferred from homology"/>
<reference evidence="6 7" key="1">
    <citation type="submission" date="2014-11" db="EMBL/GenBank/DDBJ databases">
        <title>Genetic blueprint of the zoonotic pathogen Toxocara canis.</title>
        <authorList>
            <person name="Zhu X.-Q."/>
            <person name="Korhonen P.K."/>
            <person name="Cai H."/>
            <person name="Young N.D."/>
            <person name="Nejsum P."/>
            <person name="von Samson-Himmelstjerna G."/>
            <person name="Boag P.R."/>
            <person name="Tan P."/>
            <person name="Li Q."/>
            <person name="Min J."/>
            <person name="Yang Y."/>
            <person name="Wang X."/>
            <person name="Fang X."/>
            <person name="Hall R.S."/>
            <person name="Hofmann A."/>
            <person name="Sternberg P.W."/>
            <person name="Jex A.R."/>
            <person name="Gasser R.B."/>
        </authorList>
    </citation>
    <scope>NUCLEOTIDE SEQUENCE [LARGE SCALE GENOMIC DNA]</scope>
    <source>
        <strain evidence="6">PN_DK_2014</strain>
    </source>
</reference>
<feature type="signal peptide" evidence="3">
    <location>
        <begin position="1"/>
        <end position="20"/>
    </location>
</feature>
<dbReference type="Pfam" id="PF05004">
    <property type="entry name" value="IFRD"/>
    <property type="match status" value="1"/>
</dbReference>
<dbReference type="PANTHER" id="PTHR12354">
    <property type="entry name" value="INTERFERON-RELATED DEVELOPMENTAL REGULATOR"/>
    <property type="match status" value="1"/>
</dbReference>
<dbReference type="OrthoDB" id="686784at2759"/>
<keyword evidence="7" id="KW-1185">Reference proteome</keyword>
<evidence type="ECO:0000256" key="2">
    <source>
        <dbReference type="SAM" id="MobiDB-lite"/>
    </source>
</evidence>
<evidence type="ECO:0000259" key="5">
    <source>
        <dbReference type="Pfam" id="PF05004"/>
    </source>
</evidence>
<evidence type="ECO:0000259" key="4">
    <source>
        <dbReference type="Pfam" id="PF04836"/>
    </source>
</evidence>
<sequence>MFVAVVWRLWVVRVPLFSICANWRQRQKPVRFSTMGGKRRNKNKSDREDLAIMPSSSRKAPAMVAESDESDAESFATHLTLDDDLQSVMADDEVEEEEIECDPTALSTRLSEFLDNATHKNISIRLAALDNIQKMLMKHCMTEELERWRSTMMDVIEKNLRKTDEEAYRAALLAALISIQLGDSLSEEMEPVANILRQTCTDGSRVERLRAQCASSLALCTYLCIEQPASLSQSASALRSVWMTTKSNVVSTALFSAAVSGWSLLIDQAGRRTLESALLDQPKLCTFVDGAHVDMRVSAGEALTVLYEAAVETMGEAYRFPNHQHLLEMLASLSTDSVKFRAKKDRRVQRFSFRQIYGVIKNQERPSMTIKFDGETLELDSCGKKLLYDMLCGVLRGGMNIHLKSNSLLRELFELGPVQDHLPIKMSKLQRKSIQNAVNKTRDLQRAKQRDKRAC</sequence>
<name>A0A0B2VGD4_TOXCA</name>
<dbReference type="AlphaFoldDB" id="A0A0B2VGD4"/>
<dbReference type="InterPro" id="IPR007701">
    <property type="entry name" value="Interferon-rel_develop_reg_N"/>
</dbReference>
<accession>A0A0B2VGD4</accession>
<dbReference type="PANTHER" id="PTHR12354:SF1">
    <property type="entry name" value="INTERFERON-RELATED DEVELOPMENTAL REGULATOR 1"/>
    <property type="match status" value="1"/>
</dbReference>
<keyword evidence="3" id="KW-0732">Signal</keyword>
<dbReference type="STRING" id="6265.A0A0B2VGD4"/>
<evidence type="ECO:0000313" key="6">
    <source>
        <dbReference type="EMBL" id="KHN82586.1"/>
    </source>
</evidence>
<dbReference type="SUPFAM" id="SSF48371">
    <property type="entry name" value="ARM repeat"/>
    <property type="match status" value="1"/>
</dbReference>